<keyword evidence="16" id="KW-1185">Reference proteome</keyword>
<dbReference type="SUPFAM" id="SSF47384">
    <property type="entry name" value="Homodimeric domain of signal transducing histidine kinase"/>
    <property type="match status" value="1"/>
</dbReference>
<keyword evidence="6" id="KW-0808">Transferase</keyword>
<evidence type="ECO:0000259" key="13">
    <source>
        <dbReference type="PROSITE" id="PS50109"/>
    </source>
</evidence>
<keyword evidence="5" id="KW-0597">Phosphoprotein</keyword>
<dbReference type="CDD" id="cd06225">
    <property type="entry name" value="HAMP"/>
    <property type="match status" value="1"/>
</dbReference>
<evidence type="ECO:0000256" key="4">
    <source>
        <dbReference type="ARBA" id="ARBA00022475"/>
    </source>
</evidence>
<comment type="subcellular location">
    <subcellularLocation>
        <location evidence="2">Cell membrane</location>
        <topology evidence="2">Multi-pass membrane protein</topology>
    </subcellularLocation>
</comment>
<evidence type="ECO:0000256" key="5">
    <source>
        <dbReference type="ARBA" id="ARBA00022553"/>
    </source>
</evidence>
<dbReference type="OrthoDB" id="9815750at2"/>
<keyword evidence="12" id="KW-1133">Transmembrane helix</keyword>
<dbReference type="PROSITE" id="PS50109">
    <property type="entry name" value="HIS_KIN"/>
    <property type="match status" value="1"/>
</dbReference>
<keyword evidence="11 12" id="KW-0472">Membrane</keyword>
<evidence type="ECO:0000256" key="1">
    <source>
        <dbReference type="ARBA" id="ARBA00000085"/>
    </source>
</evidence>
<proteinExistence type="predicted"/>
<feature type="transmembrane region" description="Helical" evidence="12">
    <location>
        <begin position="12"/>
        <end position="32"/>
    </location>
</feature>
<dbReference type="GO" id="GO:0000155">
    <property type="term" value="F:phosphorelay sensor kinase activity"/>
    <property type="evidence" value="ECO:0007669"/>
    <property type="project" value="InterPro"/>
</dbReference>
<keyword evidence="4" id="KW-1003">Cell membrane</keyword>
<dbReference type="GO" id="GO:0005524">
    <property type="term" value="F:ATP binding"/>
    <property type="evidence" value="ECO:0007669"/>
    <property type="project" value="UniProtKB-KW"/>
</dbReference>
<keyword evidence="7" id="KW-0547">Nucleotide-binding</keyword>
<keyword evidence="10" id="KW-0902">Two-component regulatory system</keyword>
<dbReference type="InterPro" id="IPR036097">
    <property type="entry name" value="HisK_dim/P_sf"/>
</dbReference>
<dbReference type="PROSITE" id="PS50885">
    <property type="entry name" value="HAMP"/>
    <property type="match status" value="1"/>
</dbReference>
<keyword evidence="8 15" id="KW-0418">Kinase</keyword>
<dbReference type="Pfam" id="PF02518">
    <property type="entry name" value="HATPase_c"/>
    <property type="match status" value="1"/>
</dbReference>
<dbReference type="SUPFAM" id="SSF55874">
    <property type="entry name" value="ATPase domain of HSP90 chaperone/DNA topoisomerase II/histidine kinase"/>
    <property type="match status" value="1"/>
</dbReference>
<name>A0A368XEF0_9BACI</name>
<dbReference type="PANTHER" id="PTHR43065:SF34">
    <property type="entry name" value="SPORULATION KINASE A"/>
    <property type="match status" value="1"/>
</dbReference>
<evidence type="ECO:0000313" key="15">
    <source>
        <dbReference type="EMBL" id="RCW64837.1"/>
    </source>
</evidence>
<dbReference type="InterPro" id="IPR003661">
    <property type="entry name" value="HisK_dim/P_dom"/>
</dbReference>
<evidence type="ECO:0000256" key="9">
    <source>
        <dbReference type="ARBA" id="ARBA00022840"/>
    </source>
</evidence>
<dbReference type="PANTHER" id="PTHR43065">
    <property type="entry name" value="SENSOR HISTIDINE KINASE"/>
    <property type="match status" value="1"/>
</dbReference>
<evidence type="ECO:0000256" key="7">
    <source>
        <dbReference type="ARBA" id="ARBA00022741"/>
    </source>
</evidence>
<dbReference type="EC" id="2.7.13.3" evidence="3"/>
<comment type="caution">
    <text evidence="15">The sequence shown here is derived from an EMBL/GenBank/DDBJ whole genome shotgun (WGS) entry which is preliminary data.</text>
</comment>
<evidence type="ECO:0000256" key="3">
    <source>
        <dbReference type="ARBA" id="ARBA00012438"/>
    </source>
</evidence>
<evidence type="ECO:0000313" key="16">
    <source>
        <dbReference type="Proteomes" id="UP000252585"/>
    </source>
</evidence>
<keyword evidence="9" id="KW-0067">ATP-binding</keyword>
<evidence type="ECO:0000256" key="11">
    <source>
        <dbReference type="ARBA" id="ARBA00023136"/>
    </source>
</evidence>
<evidence type="ECO:0000256" key="8">
    <source>
        <dbReference type="ARBA" id="ARBA00022777"/>
    </source>
</evidence>
<dbReference type="EMBL" id="QPJJ01000012">
    <property type="protein sequence ID" value="RCW64837.1"/>
    <property type="molecule type" value="Genomic_DNA"/>
</dbReference>
<feature type="transmembrane region" description="Helical" evidence="12">
    <location>
        <begin position="181"/>
        <end position="201"/>
    </location>
</feature>
<dbReference type="AlphaFoldDB" id="A0A368XEF0"/>
<dbReference type="Pfam" id="PF00512">
    <property type="entry name" value="HisKA"/>
    <property type="match status" value="1"/>
</dbReference>
<dbReference type="Pfam" id="PF00672">
    <property type="entry name" value="HAMP"/>
    <property type="match status" value="1"/>
</dbReference>
<comment type="catalytic activity">
    <reaction evidence="1">
        <text>ATP + protein L-histidine = ADP + protein N-phospho-L-histidine.</text>
        <dbReference type="EC" id="2.7.13.3"/>
    </reaction>
</comment>
<dbReference type="InterPro" id="IPR004358">
    <property type="entry name" value="Sig_transdc_His_kin-like_C"/>
</dbReference>
<protein>
    <recommendedName>
        <fullName evidence="3">histidine kinase</fullName>
        <ecNumber evidence="3">2.7.13.3</ecNumber>
    </recommendedName>
</protein>
<reference evidence="15 16" key="1">
    <citation type="submission" date="2018-07" db="EMBL/GenBank/DDBJ databases">
        <title>Genomic Encyclopedia of Type Strains, Phase IV (KMG-IV): sequencing the most valuable type-strain genomes for metagenomic binning, comparative biology and taxonomic classification.</title>
        <authorList>
            <person name="Goeker M."/>
        </authorList>
    </citation>
    <scope>NUCLEOTIDE SEQUENCE [LARGE SCALE GENOMIC DNA]</scope>
    <source>
        <strain evidence="15 16">DSM 27696</strain>
    </source>
</reference>
<feature type="domain" description="HAMP" evidence="14">
    <location>
        <begin position="205"/>
        <end position="257"/>
    </location>
</feature>
<dbReference type="InterPro" id="IPR003594">
    <property type="entry name" value="HATPase_dom"/>
</dbReference>
<dbReference type="SUPFAM" id="SSF158472">
    <property type="entry name" value="HAMP domain-like"/>
    <property type="match status" value="1"/>
</dbReference>
<evidence type="ECO:0000256" key="2">
    <source>
        <dbReference type="ARBA" id="ARBA00004651"/>
    </source>
</evidence>
<dbReference type="Gene3D" id="1.10.287.130">
    <property type="match status" value="1"/>
</dbReference>
<dbReference type="Proteomes" id="UP000252585">
    <property type="component" value="Unassembled WGS sequence"/>
</dbReference>
<dbReference type="SMART" id="SM00388">
    <property type="entry name" value="HisKA"/>
    <property type="match status" value="1"/>
</dbReference>
<dbReference type="InterPro" id="IPR036890">
    <property type="entry name" value="HATPase_C_sf"/>
</dbReference>
<accession>A0A368XEF0</accession>
<dbReference type="RefSeq" id="WP_114353726.1">
    <property type="nucleotide sequence ID" value="NZ_QPJJ01000012.1"/>
</dbReference>
<dbReference type="Gene3D" id="6.10.340.10">
    <property type="match status" value="1"/>
</dbReference>
<dbReference type="SMART" id="SM00387">
    <property type="entry name" value="HATPase_c"/>
    <property type="match status" value="1"/>
</dbReference>
<dbReference type="PRINTS" id="PR00344">
    <property type="entry name" value="BCTRLSENSOR"/>
</dbReference>
<dbReference type="InterPro" id="IPR003660">
    <property type="entry name" value="HAMP_dom"/>
</dbReference>
<dbReference type="GO" id="GO:0005886">
    <property type="term" value="C:plasma membrane"/>
    <property type="evidence" value="ECO:0007669"/>
    <property type="project" value="UniProtKB-SubCell"/>
</dbReference>
<dbReference type="PROSITE" id="PS51257">
    <property type="entry name" value="PROKAR_LIPOPROTEIN"/>
    <property type="match status" value="1"/>
</dbReference>
<dbReference type="CDD" id="cd00075">
    <property type="entry name" value="HATPase"/>
    <property type="match status" value="1"/>
</dbReference>
<dbReference type="SMART" id="SM00304">
    <property type="entry name" value="HAMP"/>
    <property type="match status" value="1"/>
</dbReference>
<evidence type="ECO:0000256" key="10">
    <source>
        <dbReference type="ARBA" id="ARBA00023012"/>
    </source>
</evidence>
<organism evidence="15 16">
    <name type="scientific">Saliterribacillus persicus</name>
    <dbReference type="NCBI Taxonomy" id="930114"/>
    <lineage>
        <taxon>Bacteria</taxon>
        <taxon>Bacillati</taxon>
        <taxon>Bacillota</taxon>
        <taxon>Bacilli</taxon>
        <taxon>Bacillales</taxon>
        <taxon>Bacillaceae</taxon>
        <taxon>Saliterribacillus</taxon>
    </lineage>
</organism>
<evidence type="ECO:0000259" key="14">
    <source>
        <dbReference type="PROSITE" id="PS50885"/>
    </source>
</evidence>
<dbReference type="Gene3D" id="3.30.450.20">
    <property type="entry name" value="PAS domain"/>
    <property type="match status" value="1"/>
</dbReference>
<keyword evidence="12" id="KW-0812">Transmembrane</keyword>
<dbReference type="InterPro" id="IPR005467">
    <property type="entry name" value="His_kinase_dom"/>
</dbReference>
<gene>
    <name evidence="15" type="ORF">DFR57_11214</name>
</gene>
<dbReference type="Gene3D" id="3.30.565.10">
    <property type="entry name" value="Histidine kinase-like ATPase, C-terminal domain"/>
    <property type="match status" value="1"/>
</dbReference>
<dbReference type="CDD" id="cd00082">
    <property type="entry name" value="HisKA"/>
    <property type="match status" value="1"/>
</dbReference>
<evidence type="ECO:0000256" key="6">
    <source>
        <dbReference type="ARBA" id="ARBA00022679"/>
    </source>
</evidence>
<sequence>MKRWLRLVTLRNKILFILLGIIFIFSCFTIVLTNSISEVNEVTYTIKEDNIPELLWYSYWEKELDIKEYMVIHYLQNDFEGNFVEQYEENEMEMQKENNLIELPSTLENYNSRINLLDFIIVNEVSGLLEYNNVEAAKEVINNDYLPELEEIRSSLIEDMELEYNSFTENTNTFPEIIEKAVWLLIIVMVGTIILSVYGAYRLSKNLTQPLDIMVEKVDDIATGNYGEILPATDQKELKTLTSSINQMSVRLQQSFQTILSDKIKREQILNSLPVGIITYDHIQKHFNQNLFSKQFFNLTDEELDKKETNNNIKNFDIFKLLYSGENFHNRKVKLNWNNKKYVFLVSQTNLYDHDHSITGRIFYFVDITEPEELENRMVQSEKLALVGEMAASSAHEIRNPLTVIYGFISLLEESLSEEEKNKFQIPLIMKEIDRLYSIVEQMLLMSHQREPKLLPVNINDIFDDLLPLLNSSLDAKQIQIKINVADLLVLADSKQLKQVFLNLIRNSIEAINFDGKIEIYSMIKNNKYYVYFHDNGPGIPTEIQEKLFEPFATSKENGTGLGLNVVYRILENHEGEIELLNSDGKGTLFVIELSVATKETET</sequence>
<evidence type="ECO:0000256" key="12">
    <source>
        <dbReference type="SAM" id="Phobius"/>
    </source>
</evidence>
<feature type="domain" description="Histidine kinase" evidence="13">
    <location>
        <begin position="393"/>
        <end position="598"/>
    </location>
</feature>